<dbReference type="Pfam" id="PF07396">
    <property type="entry name" value="Porin_O_P"/>
    <property type="match status" value="1"/>
</dbReference>
<reference evidence="2 3" key="1">
    <citation type="submission" date="2021-03" db="EMBL/GenBank/DDBJ databases">
        <title>Isolation and description of Capnocytophaga bilenii sp. nov., a novel Capnocytophaga species, isolated from a gingivitis subject.</title>
        <authorList>
            <person name="Antezack A."/>
            <person name="Monnet-Corti V."/>
            <person name="La Scola B."/>
        </authorList>
    </citation>
    <scope>NUCLEOTIDE SEQUENCE [LARGE SCALE GENOMIC DNA]</scope>
    <source>
        <strain evidence="2 3">Marseille-Q4570</strain>
    </source>
</reference>
<dbReference type="RefSeq" id="WP_208058776.1">
    <property type="nucleotide sequence ID" value="NZ_JAGDYP010000005.1"/>
</dbReference>
<evidence type="ECO:0000313" key="2">
    <source>
        <dbReference type="EMBL" id="MBO1884239.1"/>
    </source>
</evidence>
<protein>
    <submittedName>
        <fullName evidence="2">Porin</fullName>
    </submittedName>
</protein>
<dbReference type="Proteomes" id="UP000681610">
    <property type="component" value="Unassembled WGS sequence"/>
</dbReference>
<dbReference type="InterPro" id="IPR023614">
    <property type="entry name" value="Porin_dom_sf"/>
</dbReference>
<organism evidence="2 3">
    <name type="scientific">Capnocytophaga bilenii</name>
    <dbReference type="NCBI Taxonomy" id="2819369"/>
    <lineage>
        <taxon>Bacteria</taxon>
        <taxon>Pseudomonadati</taxon>
        <taxon>Bacteroidota</taxon>
        <taxon>Flavobacteriia</taxon>
        <taxon>Flavobacteriales</taxon>
        <taxon>Flavobacteriaceae</taxon>
        <taxon>Capnocytophaga</taxon>
    </lineage>
</organism>
<dbReference type="SUPFAM" id="SSF56935">
    <property type="entry name" value="Porins"/>
    <property type="match status" value="1"/>
</dbReference>
<evidence type="ECO:0000256" key="1">
    <source>
        <dbReference type="SAM" id="SignalP"/>
    </source>
</evidence>
<feature type="signal peptide" evidence="1">
    <location>
        <begin position="1"/>
        <end position="21"/>
    </location>
</feature>
<name>A0ABS3PZC3_9FLAO</name>
<keyword evidence="1" id="KW-0732">Signal</keyword>
<dbReference type="EMBL" id="JAGDYP010000005">
    <property type="protein sequence ID" value="MBO1884239.1"/>
    <property type="molecule type" value="Genomic_DNA"/>
</dbReference>
<gene>
    <name evidence="2" type="ORF">J4N46_07360</name>
</gene>
<proteinExistence type="predicted"/>
<accession>A0ABS3PZC3</accession>
<dbReference type="Gene3D" id="2.40.160.10">
    <property type="entry name" value="Porin"/>
    <property type="match status" value="1"/>
</dbReference>
<dbReference type="InterPro" id="IPR010870">
    <property type="entry name" value="Porin_O/P"/>
</dbReference>
<evidence type="ECO:0000313" key="3">
    <source>
        <dbReference type="Proteomes" id="UP000681610"/>
    </source>
</evidence>
<feature type="chain" id="PRO_5045363416" evidence="1">
    <location>
        <begin position="22"/>
        <end position="385"/>
    </location>
</feature>
<comment type="caution">
    <text evidence="2">The sequence shown here is derived from an EMBL/GenBank/DDBJ whole genome shotgun (WGS) entry which is preliminary data.</text>
</comment>
<sequence>MNKHFLLLAGGVLGLFSTASAQVSFTSGDIKATIGMRFMADAAYYVDDVTPLTSGTKITEARARFGFKTGNWDAYADFDFAAPSGANRTRDLWVRYTHKNEEGVYKATRFGYQWEPFGMTTNTGRMAYHFIQRPNFHNTLGGARLLGVTYYYVNPKFFTHTGIFSERPYNDQASGDSGVVLSGRYLFKAIANETSTFQFGTSQRFAYIRTYPTLTISSPLETNINPKAAALGAEMTIENPRSSYRFGVESMFHNENFFVRGEYMKTFVNKKTSGTGTYQAGYVEAGYAFNGATYKYDAQKAVLKGLSKAGNWEAVARASWADLYNGENIAGVKKGVQMRSYTLGANYVVNKHAQLMLSYTHTNLTSKVKNDKNIGILQGRVMINF</sequence>
<keyword evidence="3" id="KW-1185">Reference proteome</keyword>